<feature type="domain" description="Proliferating cell nuclear antigen PCNA C-terminal" evidence="7">
    <location>
        <begin position="128"/>
        <end position="244"/>
    </location>
</feature>
<dbReference type="PRINTS" id="PR00339">
    <property type="entry name" value="PCNACYCLIN"/>
</dbReference>
<dbReference type="Proteomes" id="UP000732298">
    <property type="component" value="Unassembled WGS sequence"/>
</dbReference>
<dbReference type="GO" id="GO:0006272">
    <property type="term" value="P:leading strand elongation"/>
    <property type="evidence" value="ECO:0007669"/>
    <property type="project" value="TreeGrafter"/>
</dbReference>
<protein>
    <recommendedName>
        <fullName evidence="3">DNA polymerase sliding clamp</fullName>
    </recommendedName>
    <alternativeName>
        <fullName evidence="3">Proliferating cell nuclear antigen homolog</fullName>
        <shortName evidence="3">PCNA</shortName>
    </alternativeName>
</protein>
<dbReference type="InterPro" id="IPR022649">
    <property type="entry name" value="Pr_cel_nuc_antig_C"/>
</dbReference>
<dbReference type="InterPro" id="IPR022648">
    <property type="entry name" value="Pr_cel_nuc_antig_N"/>
</dbReference>
<dbReference type="HAMAP" id="MF_00317">
    <property type="entry name" value="DNApol_clamp_arch"/>
    <property type="match status" value="1"/>
</dbReference>
<dbReference type="GO" id="GO:0003677">
    <property type="term" value="F:DNA binding"/>
    <property type="evidence" value="ECO:0007669"/>
    <property type="project" value="UniProtKB-UniRule"/>
</dbReference>
<keyword evidence="2 3" id="KW-0238">DNA-binding</keyword>
<dbReference type="Gene3D" id="3.70.10.10">
    <property type="match status" value="1"/>
</dbReference>
<dbReference type="GO" id="GO:0006275">
    <property type="term" value="P:regulation of DNA replication"/>
    <property type="evidence" value="ECO:0007669"/>
    <property type="project" value="UniProtKB-UniRule"/>
</dbReference>
<dbReference type="PANTHER" id="PTHR11352:SF0">
    <property type="entry name" value="PROLIFERATING CELL NUCLEAR ANTIGEN"/>
    <property type="match status" value="1"/>
</dbReference>
<comment type="function">
    <text evidence="3">Sliding clamp subunit that acts as a moving platform for DNA processing. Responsible for tethering the catalytic subunit of DNA polymerase and other proteins to DNA during high-speed replication.</text>
</comment>
<dbReference type="SUPFAM" id="SSF55979">
    <property type="entry name" value="DNA clamp"/>
    <property type="match status" value="2"/>
</dbReference>
<evidence type="ECO:0000256" key="2">
    <source>
        <dbReference type="ARBA" id="ARBA00023125"/>
    </source>
</evidence>
<accession>A0A8T3YLT4</accession>
<dbReference type="EMBL" id="JACQPB010000039">
    <property type="protein sequence ID" value="MBI4210637.1"/>
    <property type="molecule type" value="Genomic_DNA"/>
</dbReference>
<reference evidence="8" key="1">
    <citation type="submission" date="2020-07" db="EMBL/GenBank/DDBJ databases">
        <title>Huge and variable diversity of episymbiotic CPR bacteria and DPANN archaea in groundwater ecosystems.</title>
        <authorList>
            <person name="He C.Y."/>
            <person name="Keren R."/>
            <person name="Whittaker M."/>
            <person name="Farag I.F."/>
            <person name="Doudna J."/>
            <person name="Cate J.H.D."/>
            <person name="Banfield J.F."/>
        </authorList>
    </citation>
    <scope>NUCLEOTIDE SEQUENCE</scope>
    <source>
        <strain evidence="8">NC_groundwater_1296_Ag_S-0.2um_52_80</strain>
    </source>
</reference>
<comment type="subunit">
    <text evidence="3">Homotrimer. The subunits circularize to form a toroid; DNA passes through its center. Replication factor C (RFC) is required to load the toroid on the DNA.</text>
</comment>
<comment type="function">
    <text evidence="5">Sliding clamp subunit. Responsible for tethering the catalytic subunit of DNA polymerase to DNA during high-speed replication.</text>
</comment>
<comment type="caution">
    <text evidence="8">The sequence shown here is derived from an EMBL/GenBank/DDBJ whole genome shotgun (WGS) entry which is preliminary data.</text>
</comment>
<dbReference type="NCBIfam" id="TIGR00590">
    <property type="entry name" value="pcna"/>
    <property type="match status" value="1"/>
</dbReference>
<dbReference type="Pfam" id="PF00705">
    <property type="entry name" value="PCNA_N"/>
    <property type="match status" value="1"/>
</dbReference>
<sequence>MWKILWVRMIELKDVQFLRSSIDAISSFIPEGNFRFNDKGVHFRAIDRSQVLLVDYLIEKSVFDSFDVEPAFVGINLAELSKIVSRALPEDRVVLDLSESEFRVILKGEMERSFKVPLIDISEGELRIPEAKYDSSVEINARLLKEALKDASLFSSSVMLRVKGDKFFIESKGSAGTLNVNSASARGLKVKSREDVTAKYSLTYLQNIVKEADPDSGVLLELKTDSPMKVSYSIGKSEIRFYLAHMLL</sequence>
<evidence type="ECO:0000259" key="6">
    <source>
        <dbReference type="Pfam" id="PF00705"/>
    </source>
</evidence>
<keyword evidence="3 4" id="KW-0235">DNA replication</keyword>
<evidence type="ECO:0000259" key="7">
    <source>
        <dbReference type="Pfam" id="PF02747"/>
    </source>
</evidence>
<evidence type="ECO:0000256" key="5">
    <source>
        <dbReference type="RuleBase" id="RU003673"/>
    </source>
</evidence>
<dbReference type="CDD" id="cd00577">
    <property type="entry name" value="PCNA"/>
    <property type="match status" value="1"/>
</dbReference>
<dbReference type="GO" id="GO:0030337">
    <property type="term" value="F:DNA polymerase processivity factor activity"/>
    <property type="evidence" value="ECO:0007669"/>
    <property type="project" value="UniProtKB-UniRule"/>
</dbReference>
<evidence type="ECO:0000256" key="3">
    <source>
        <dbReference type="HAMAP-Rule" id="MF_00317"/>
    </source>
</evidence>
<feature type="domain" description="Proliferating cell nuclear antigen PCNA N-terminal" evidence="6">
    <location>
        <begin position="11"/>
        <end position="108"/>
    </location>
</feature>
<dbReference type="InterPro" id="IPR046938">
    <property type="entry name" value="DNA_clamp_sf"/>
</dbReference>
<evidence type="ECO:0000256" key="1">
    <source>
        <dbReference type="ARBA" id="ARBA00010462"/>
    </source>
</evidence>
<dbReference type="AlphaFoldDB" id="A0A8T3YLT4"/>
<proteinExistence type="inferred from homology"/>
<dbReference type="InterPro" id="IPR000730">
    <property type="entry name" value="Pr_cel_nuc_antig"/>
</dbReference>
<comment type="similarity">
    <text evidence="1 3 4">Belongs to the PCNA family.</text>
</comment>
<evidence type="ECO:0000313" key="9">
    <source>
        <dbReference type="Proteomes" id="UP000732298"/>
    </source>
</evidence>
<organism evidence="8 9">
    <name type="scientific">Candidatus Iainarchaeum sp</name>
    <dbReference type="NCBI Taxonomy" id="3101447"/>
    <lineage>
        <taxon>Archaea</taxon>
        <taxon>Candidatus Iainarchaeota</taxon>
        <taxon>Candidatus Iainarchaeia</taxon>
        <taxon>Candidatus Iainarchaeales</taxon>
        <taxon>Candidatus Iainarchaeaceae</taxon>
        <taxon>Candidatus Iainarchaeum</taxon>
    </lineage>
</organism>
<name>A0A8T3YLT4_9ARCH</name>
<gene>
    <name evidence="3 8" type="primary">pcn</name>
    <name evidence="8" type="ORF">HY544_03980</name>
</gene>
<dbReference type="PANTHER" id="PTHR11352">
    <property type="entry name" value="PROLIFERATING CELL NUCLEAR ANTIGEN"/>
    <property type="match status" value="1"/>
</dbReference>
<dbReference type="Pfam" id="PF02747">
    <property type="entry name" value="PCNA_C"/>
    <property type="match status" value="1"/>
</dbReference>
<evidence type="ECO:0000256" key="4">
    <source>
        <dbReference type="RuleBase" id="RU003671"/>
    </source>
</evidence>
<evidence type="ECO:0000313" key="8">
    <source>
        <dbReference type="EMBL" id="MBI4210637.1"/>
    </source>
</evidence>